<keyword evidence="2" id="KW-1185">Reference proteome</keyword>
<gene>
    <name evidence="1" type="ORF">IU514_10430</name>
</gene>
<reference evidence="1 2" key="1">
    <citation type="submission" date="2020-11" db="EMBL/GenBank/DDBJ databases">
        <title>Draft Genome Sequence and Secondary Metabolite Biosynthetic Potential of the Lysobacter niastensis Type strain DSM 18481.</title>
        <authorList>
            <person name="Turrini P."/>
            <person name="Artuso I."/>
            <person name="Tescari M."/>
            <person name="Lugli G.A."/>
            <person name="Frangipani E."/>
            <person name="Ventura M."/>
            <person name="Visca P."/>
        </authorList>
    </citation>
    <scope>NUCLEOTIDE SEQUENCE [LARGE SCALE GENOMIC DNA]</scope>
    <source>
        <strain evidence="1 2">DSM 18481</strain>
    </source>
</reference>
<evidence type="ECO:0000313" key="1">
    <source>
        <dbReference type="EMBL" id="MBF6024445.1"/>
    </source>
</evidence>
<accession>A0ABS0B634</accession>
<sequence length="80" mass="9487">MRERHTRWHLTRMRYCYFADYEIQMGERLRIWGQATLVHEIPEGGALDPEIVLARVRQQAATAHGTRPCEVRIRALNRLD</sequence>
<dbReference type="Proteomes" id="UP001429984">
    <property type="component" value="Unassembled WGS sequence"/>
</dbReference>
<name>A0ABS0B634_9GAMM</name>
<proteinExistence type="predicted"/>
<organism evidence="1 2">
    <name type="scientific">Lysobacter niastensis</name>
    <dbReference type="NCBI Taxonomy" id="380629"/>
    <lineage>
        <taxon>Bacteria</taxon>
        <taxon>Pseudomonadati</taxon>
        <taxon>Pseudomonadota</taxon>
        <taxon>Gammaproteobacteria</taxon>
        <taxon>Lysobacterales</taxon>
        <taxon>Lysobacteraceae</taxon>
        <taxon>Lysobacter</taxon>
    </lineage>
</organism>
<comment type="caution">
    <text evidence="1">The sequence shown here is derived from an EMBL/GenBank/DDBJ whole genome shotgun (WGS) entry which is preliminary data.</text>
</comment>
<dbReference type="EMBL" id="JADLZT010000005">
    <property type="protein sequence ID" value="MBF6024445.1"/>
    <property type="molecule type" value="Genomic_DNA"/>
</dbReference>
<evidence type="ECO:0000313" key="2">
    <source>
        <dbReference type="Proteomes" id="UP001429984"/>
    </source>
</evidence>
<protein>
    <submittedName>
        <fullName evidence="1">Uncharacterized protein</fullName>
    </submittedName>
</protein>